<evidence type="ECO:0000313" key="2">
    <source>
        <dbReference type="Proteomes" id="UP001437386"/>
    </source>
</evidence>
<accession>A0AAX4Q3W3</accession>
<organism evidence="1 2">
    <name type="scientific">Enterobacter phage KKP_3711</name>
    <dbReference type="NCBI Taxonomy" id="3109398"/>
    <lineage>
        <taxon>Viruses</taxon>
        <taxon>Duplodnaviria</taxon>
        <taxon>Heunggongvirae</taxon>
        <taxon>Uroviricota</taxon>
        <taxon>Caudoviricetes</taxon>
        <taxon>Demerecviridae</taxon>
        <taxon>Markadamsvirinae</taxon>
    </lineage>
</organism>
<keyword evidence="2" id="KW-1185">Reference proteome</keyword>
<evidence type="ECO:0000313" key="1">
    <source>
        <dbReference type="EMBL" id="XAG95801.1"/>
    </source>
</evidence>
<name>A0AAX4Q3W3_9CAUD</name>
<sequence length="232" mass="25898">MNTRNAKFVGGKSLGSAGKPNSGAVTTYIGRKSDGSAGHVYGTVKQEARNIYTFHLDNELIDPAAYRDLFSILRDMSENDEMHLMINAPGGRLDTCAQMVNLIQNTSGTVIGHLLGPSASAHTFILLACHAWVIYPHSSMMAHSYSGGVYEKGNEILKSAQATHKFFEELVTDVYYPFYTEEEIEMILDNKDIHIHSKDIEGRLERVLEYRDKLEEELAKKLIINISEPTSE</sequence>
<dbReference type="Pfam" id="PF00574">
    <property type="entry name" value="CLP_protease"/>
    <property type="match status" value="1"/>
</dbReference>
<dbReference type="Gene3D" id="3.90.226.10">
    <property type="entry name" value="2-enoyl-CoA Hydratase, Chain A, domain 1"/>
    <property type="match status" value="1"/>
</dbReference>
<evidence type="ECO:0008006" key="3">
    <source>
        <dbReference type="Google" id="ProtNLM"/>
    </source>
</evidence>
<dbReference type="InterPro" id="IPR023562">
    <property type="entry name" value="ClpP/TepA"/>
</dbReference>
<gene>
    <name evidence="1" type="ORF">U7154_000034</name>
</gene>
<dbReference type="Proteomes" id="UP001437386">
    <property type="component" value="Segment"/>
</dbReference>
<dbReference type="InterPro" id="IPR029045">
    <property type="entry name" value="ClpP/crotonase-like_dom_sf"/>
</dbReference>
<dbReference type="EMBL" id="PP579741">
    <property type="protein sequence ID" value="XAG95801.1"/>
    <property type="molecule type" value="Genomic_DNA"/>
</dbReference>
<protein>
    <recommendedName>
        <fullName evidence="3">ATP-dependent Clp protease proteolytic subunit</fullName>
    </recommendedName>
</protein>
<proteinExistence type="predicted"/>
<reference evidence="1 2" key="1">
    <citation type="submission" date="2024-04" db="EMBL/GenBank/DDBJ databases">
        <authorList>
            <person name="Wojcicki M."/>
            <person name="Srednicka P."/>
            <person name="Shymialevich D."/>
            <person name="Sokolowska B."/>
        </authorList>
    </citation>
    <scope>NUCLEOTIDE SEQUENCE [LARGE SCALE GENOMIC DNA]</scope>
</reference>
<dbReference type="SUPFAM" id="SSF52096">
    <property type="entry name" value="ClpP/crotonase"/>
    <property type="match status" value="1"/>
</dbReference>